<organism evidence="7 8">
    <name type="scientific">Streblomastix strix</name>
    <dbReference type="NCBI Taxonomy" id="222440"/>
    <lineage>
        <taxon>Eukaryota</taxon>
        <taxon>Metamonada</taxon>
        <taxon>Preaxostyla</taxon>
        <taxon>Oxymonadida</taxon>
        <taxon>Streblomastigidae</taxon>
        <taxon>Streblomastix</taxon>
    </lineage>
</organism>
<dbReference type="PROSITE" id="PS50082">
    <property type="entry name" value="WD_REPEATS_2"/>
    <property type="match status" value="3"/>
</dbReference>
<evidence type="ECO:0000313" key="8">
    <source>
        <dbReference type="Proteomes" id="UP000324800"/>
    </source>
</evidence>
<dbReference type="InterPro" id="IPR019775">
    <property type="entry name" value="WD40_repeat_CS"/>
</dbReference>
<feature type="region of interest" description="Disordered" evidence="6">
    <location>
        <begin position="399"/>
        <end position="431"/>
    </location>
</feature>
<proteinExistence type="predicted"/>
<dbReference type="GO" id="GO:0005730">
    <property type="term" value="C:nucleolus"/>
    <property type="evidence" value="ECO:0007669"/>
    <property type="project" value="TreeGrafter"/>
</dbReference>
<comment type="subcellular location">
    <subcellularLocation>
        <location evidence="1">Nucleus</location>
    </subcellularLocation>
</comment>
<dbReference type="Gene3D" id="2.130.10.10">
    <property type="entry name" value="YVTN repeat-like/Quinoprotein amine dehydrogenase"/>
    <property type="match status" value="1"/>
</dbReference>
<feature type="region of interest" description="Disordered" evidence="6">
    <location>
        <begin position="323"/>
        <end position="344"/>
    </location>
</feature>
<dbReference type="GO" id="GO:0000027">
    <property type="term" value="P:ribosomal large subunit assembly"/>
    <property type="evidence" value="ECO:0007669"/>
    <property type="project" value="TreeGrafter"/>
</dbReference>
<name>A0A5J4W0C6_9EUKA</name>
<feature type="compositionally biased region" description="Basic and acidic residues" evidence="6">
    <location>
        <begin position="415"/>
        <end position="431"/>
    </location>
</feature>
<keyword evidence="4" id="KW-0539">Nucleus</keyword>
<evidence type="ECO:0000256" key="1">
    <source>
        <dbReference type="ARBA" id="ARBA00004123"/>
    </source>
</evidence>
<dbReference type="Proteomes" id="UP000324800">
    <property type="component" value="Unassembled WGS sequence"/>
</dbReference>
<evidence type="ECO:0000256" key="5">
    <source>
        <dbReference type="PROSITE-ProRule" id="PRU00221"/>
    </source>
</evidence>
<evidence type="ECO:0000256" key="4">
    <source>
        <dbReference type="ARBA" id="ARBA00023242"/>
    </source>
</evidence>
<keyword evidence="3" id="KW-0677">Repeat</keyword>
<accession>A0A5J4W0C6</accession>
<dbReference type="SUPFAM" id="SSF50978">
    <property type="entry name" value="WD40 repeat-like"/>
    <property type="match status" value="1"/>
</dbReference>
<dbReference type="OrthoDB" id="1068471at2759"/>
<dbReference type="EMBL" id="SNRW01004183">
    <property type="protein sequence ID" value="KAA6387933.1"/>
    <property type="molecule type" value="Genomic_DNA"/>
</dbReference>
<feature type="repeat" description="WD" evidence="5">
    <location>
        <begin position="107"/>
        <end position="139"/>
    </location>
</feature>
<dbReference type="PANTHER" id="PTHR19848:SF0">
    <property type="entry name" value="NOTCHLESS PROTEIN HOMOLOG 1"/>
    <property type="match status" value="1"/>
</dbReference>
<feature type="compositionally biased region" description="Acidic residues" evidence="6">
    <location>
        <begin position="399"/>
        <end position="414"/>
    </location>
</feature>
<gene>
    <name evidence="7" type="ORF">EZS28_016541</name>
</gene>
<evidence type="ECO:0000256" key="2">
    <source>
        <dbReference type="ARBA" id="ARBA00022574"/>
    </source>
</evidence>
<feature type="repeat" description="WD" evidence="5">
    <location>
        <begin position="207"/>
        <end position="243"/>
    </location>
</feature>
<sequence length="588" mass="67831">MWKRLIIIRNEFDDGAFKRQHCRTQREFIELMSEYLPNMYIDENCIRNFVNLFEEIDVNGDGTDVQMMDRISFMMYSPFTHKLYCAEEHTNNMLIIDPSNGTHISTISGHTGTVTCCVYIPQYRVLATSSLDQTIALWDEDTGFCICFQTSVLEKEDPQTQMVLFWDQNHEMLFSGGINGRINIFTITNNEKWKRRARKLAQFWANVEGHYDMITSIVDIPGEQHLIASSSNDGNIIVWNVKNRIARALLKKHNSAVVSLLWHQTANLLISGGSDSRICVWNPLLRDGIIKMWDLRNGVIIQVISLDNFSDINAPMSNSIITGGVDTNQDPNKGGIGPDPKFGKKQHITKKMMLTLGLKYYSSSVICDNMSCRLIAASHRLHYFDYYIPLKRSALMNETENENNNEQNDEDEEEEKKKEKKEEESKKERLKMRKDLQSRLYKGLKQIDFQYQDKNKEQDNEERITEGIFPQPGSILGSNRLQAQKDYKQNLSRRGRMKYPSASMRLSNIIGNNNRIPNFQVNSKGQINYNVSAQYVESNTGPKRQKFELADILGRSKREILESSLLAHAEVSTVQKKESTARVCIYYE</sequence>
<dbReference type="PROSITE" id="PS50294">
    <property type="entry name" value="WD_REPEATS_REGION"/>
    <property type="match status" value="3"/>
</dbReference>
<evidence type="ECO:0000256" key="3">
    <source>
        <dbReference type="ARBA" id="ARBA00022737"/>
    </source>
</evidence>
<dbReference type="InterPro" id="IPR001680">
    <property type="entry name" value="WD40_rpt"/>
</dbReference>
<dbReference type="PANTHER" id="PTHR19848">
    <property type="entry name" value="WD40 REPEAT PROTEIN"/>
    <property type="match status" value="1"/>
</dbReference>
<protein>
    <submittedName>
        <fullName evidence="7">Uncharacterized protein</fullName>
    </submittedName>
</protein>
<dbReference type="PROSITE" id="PS00678">
    <property type="entry name" value="WD_REPEATS_1"/>
    <property type="match status" value="1"/>
</dbReference>
<comment type="caution">
    <text evidence="7">The sequence shown here is derived from an EMBL/GenBank/DDBJ whole genome shotgun (WGS) entry which is preliminary data.</text>
</comment>
<reference evidence="7 8" key="1">
    <citation type="submission" date="2019-03" db="EMBL/GenBank/DDBJ databases">
        <title>Single cell metagenomics reveals metabolic interactions within the superorganism composed of flagellate Streblomastix strix and complex community of Bacteroidetes bacteria on its surface.</title>
        <authorList>
            <person name="Treitli S.C."/>
            <person name="Kolisko M."/>
            <person name="Husnik F."/>
            <person name="Keeling P."/>
            <person name="Hampl V."/>
        </authorList>
    </citation>
    <scope>NUCLEOTIDE SEQUENCE [LARGE SCALE GENOMIC DNA]</scope>
    <source>
        <strain evidence="7">ST1C</strain>
    </source>
</reference>
<feature type="repeat" description="WD" evidence="5">
    <location>
        <begin position="250"/>
        <end position="282"/>
    </location>
</feature>
<dbReference type="Pfam" id="PF00400">
    <property type="entry name" value="WD40"/>
    <property type="match status" value="3"/>
</dbReference>
<dbReference type="AlphaFoldDB" id="A0A5J4W0C6"/>
<evidence type="ECO:0000313" key="7">
    <source>
        <dbReference type="EMBL" id="KAA6387933.1"/>
    </source>
</evidence>
<evidence type="ECO:0000256" key="6">
    <source>
        <dbReference type="SAM" id="MobiDB-lite"/>
    </source>
</evidence>
<dbReference type="InterPro" id="IPR036322">
    <property type="entry name" value="WD40_repeat_dom_sf"/>
</dbReference>
<keyword evidence="2 5" id="KW-0853">WD repeat</keyword>
<dbReference type="SMART" id="SM00320">
    <property type="entry name" value="WD40"/>
    <property type="match status" value="4"/>
</dbReference>
<dbReference type="InterPro" id="IPR015943">
    <property type="entry name" value="WD40/YVTN_repeat-like_dom_sf"/>
</dbReference>